<feature type="transmembrane region" description="Helical" evidence="1">
    <location>
        <begin position="6"/>
        <end position="24"/>
    </location>
</feature>
<protein>
    <submittedName>
        <fullName evidence="2">9510_t:CDS:1</fullName>
    </submittedName>
</protein>
<evidence type="ECO:0000313" key="3">
    <source>
        <dbReference type="Proteomes" id="UP000789405"/>
    </source>
</evidence>
<name>A0A9N9HMF0_9GLOM</name>
<evidence type="ECO:0000313" key="2">
    <source>
        <dbReference type="EMBL" id="CAG8693065.1"/>
    </source>
</evidence>
<keyword evidence="1" id="KW-1133">Transmembrane helix</keyword>
<keyword evidence="3" id="KW-1185">Reference proteome</keyword>
<keyword evidence="1" id="KW-0472">Membrane</keyword>
<dbReference type="Proteomes" id="UP000789405">
    <property type="component" value="Unassembled WGS sequence"/>
</dbReference>
<proteinExistence type="predicted"/>
<dbReference type="EMBL" id="CAJVPY010008227">
    <property type="protein sequence ID" value="CAG8693065.1"/>
    <property type="molecule type" value="Genomic_DNA"/>
</dbReference>
<evidence type="ECO:0000256" key="1">
    <source>
        <dbReference type="SAM" id="Phobius"/>
    </source>
</evidence>
<accession>A0A9N9HMF0</accession>
<keyword evidence="1" id="KW-0812">Transmembrane</keyword>
<dbReference type="OrthoDB" id="2303118at2759"/>
<organism evidence="2 3">
    <name type="scientific">Dentiscutata erythropus</name>
    <dbReference type="NCBI Taxonomy" id="1348616"/>
    <lineage>
        <taxon>Eukaryota</taxon>
        <taxon>Fungi</taxon>
        <taxon>Fungi incertae sedis</taxon>
        <taxon>Mucoromycota</taxon>
        <taxon>Glomeromycotina</taxon>
        <taxon>Glomeromycetes</taxon>
        <taxon>Diversisporales</taxon>
        <taxon>Gigasporaceae</taxon>
        <taxon>Dentiscutata</taxon>
    </lineage>
</organism>
<gene>
    <name evidence="2" type="ORF">DERYTH_LOCUS12502</name>
</gene>
<comment type="caution">
    <text evidence="2">The sequence shown here is derived from an EMBL/GenBank/DDBJ whole genome shotgun (WGS) entry which is preliminary data.</text>
</comment>
<sequence length="126" mass="14432">MKYSLSFFLTTIIICIFITFIPVIEGNERSVSAILNITFSECRIWVQDANGKCIAGDKDYHNCDKFFMRFNVSKVGPYWVHAKVQGSLSRQKIQGPFQNSTCLRISGSIYKWRIVKNNLSECASFT</sequence>
<reference evidence="2" key="1">
    <citation type="submission" date="2021-06" db="EMBL/GenBank/DDBJ databases">
        <authorList>
            <person name="Kallberg Y."/>
            <person name="Tangrot J."/>
            <person name="Rosling A."/>
        </authorList>
    </citation>
    <scope>NUCLEOTIDE SEQUENCE</scope>
    <source>
        <strain evidence="2">MA453B</strain>
    </source>
</reference>
<dbReference type="AlphaFoldDB" id="A0A9N9HMF0"/>